<feature type="region of interest" description="Disordered" evidence="1">
    <location>
        <begin position="64"/>
        <end position="111"/>
    </location>
</feature>
<dbReference type="AlphaFoldDB" id="A0A9Q3BXB7"/>
<organism evidence="2 3">
    <name type="scientific">Austropuccinia psidii MF-1</name>
    <dbReference type="NCBI Taxonomy" id="1389203"/>
    <lineage>
        <taxon>Eukaryota</taxon>
        <taxon>Fungi</taxon>
        <taxon>Dikarya</taxon>
        <taxon>Basidiomycota</taxon>
        <taxon>Pucciniomycotina</taxon>
        <taxon>Pucciniomycetes</taxon>
        <taxon>Pucciniales</taxon>
        <taxon>Sphaerophragmiaceae</taxon>
        <taxon>Austropuccinia</taxon>
    </lineage>
</organism>
<reference evidence="2" key="1">
    <citation type="submission" date="2021-03" db="EMBL/GenBank/DDBJ databases">
        <title>Draft genome sequence of rust myrtle Austropuccinia psidii MF-1, a brazilian biotype.</title>
        <authorList>
            <person name="Quecine M.C."/>
            <person name="Pachon D.M.R."/>
            <person name="Bonatelli M.L."/>
            <person name="Correr F.H."/>
            <person name="Franceschini L.M."/>
            <person name="Leite T.F."/>
            <person name="Margarido G.R.A."/>
            <person name="Almeida C.A."/>
            <person name="Ferrarezi J.A."/>
            <person name="Labate C.A."/>
        </authorList>
    </citation>
    <scope>NUCLEOTIDE SEQUENCE</scope>
    <source>
        <strain evidence="2">MF-1</strain>
    </source>
</reference>
<feature type="region of interest" description="Disordered" evidence="1">
    <location>
        <begin position="1"/>
        <end position="39"/>
    </location>
</feature>
<keyword evidence="3" id="KW-1185">Reference proteome</keyword>
<dbReference type="EMBL" id="AVOT02003222">
    <property type="protein sequence ID" value="MBW0472850.1"/>
    <property type="molecule type" value="Genomic_DNA"/>
</dbReference>
<evidence type="ECO:0000256" key="1">
    <source>
        <dbReference type="SAM" id="MobiDB-lite"/>
    </source>
</evidence>
<feature type="compositionally biased region" description="Polar residues" evidence="1">
    <location>
        <begin position="8"/>
        <end position="19"/>
    </location>
</feature>
<gene>
    <name evidence="2" type="ORF">O181_012565</name>
</gene>
<dbReference type="Proteomes" id="UP000765509">
    <property type="component" value="Unassembled WGS sequence"/>
</dbReference>
<evidence type="ECO:0000313" key="3">
    <source>
        <dbReference type="Proteomes" id="UP000765509"/>
    </source>
</evidence>
<accession>A0A9Q3BXB7</accession>
<comment type="caution">
    <text evidence="2">The sequence shown here is derived from an EMBL/GenBank/DDBJ whole genome shotgun (WGS) entry which is preliminary data.</text>
</comment>
<name>A0A9Q3BXB7_9BASI</name>
<proteinExistence type="predicted"/>
<protein>
    <submittedName>
        <fullName evidence="2">Uncharacterized protein</fullName>
    </submittedName>
</protein>
<sequence>MRFKHQKQNQLHPPQQDSAVPSLPFKQIPWQPNPGLSGTQQLEDLFRSEKPKIPLLISTFDSSELTLTPFVEPSQPDEPRIPGPSQPSEPHEDALTCEPEPEVAPTQSMEEPFVCPATPAFVIIIDNTPVGSPPVPSSPQSHDEARQESTDLQLTLMIP</sequence>
<evidence type="ECO:0000313" key="2">
    <source>
        <dbReference type="EMBL" id="MBW0472850.1"/>
    </source>
</evidence>
<feature type="region of interest" description="Disordered" evidence="1">
    <location>
        <begin position="125"/>
        <end position="159"/>
    </location>
</feature>